<evidence type="ECO:0000256" key="2">
    <source>
        <dbReference type="ARBA" id="ARBA00022946"/>
    </source>
</evidence>
<gene>
    <name evidence="6" type="ordered locus">Tresu_2212</name>
</gene>
<name>F2NTM2_TRES6</name>
<reference evidence="6 7" key="1">
    <citation type="journal article" date="2011" name="Stand. Genomic Sci.">
        <title>Complete genome sequence of Treponema succinifaciens type strain (6091).</title>
        <authorList>
            <person name="Han C."/>
            <person name="Gronow S."/>
            <person name="Teshima H."/>
            <person name="Lapidus A."/>
            <person name="Nolan M."/>
            <person name="Lucas S."/>
            <person name="Hammon N."/>
            <person name="Deshpande S."/>
            <person name="Cheng J.F."/>
            <person name="Zeytun A."/>
            <person name="Tapia R."/>
            <person name="Goodwin L."/>
            <person name="Pitluck S."/>
            <person name="Liolios K."/>
            <person name="Pagani I."/>
            <person name="Ivanova N."/>
            <person name="Mavromatis K."/>
            <person name="Mikhailova N."/>
            <person name="Huntemann M."/>
            <person name="Pati A."/>
            <person name="Chen A."/>
            <person name="Palaniappan K."/>
            <person name="Land M."/>
            <person name="Hauser L."/>
            <person name="Brambilla E.M."/>
            <person name="Rohde M."/>
            <person name="Goker M."/>
            <person name="Woyke T."/>
            <person name="Bristow J."/>
            <person name="Eisen J.A."/>
            <person name="Markowitz V."/>
            <person name="Hugenholtz P."/>
            <person name="Kyrpides N.C."/>
            <person name="Klenk H.P."/>
            <person name="Detter J.C."/>
        </authorList>
    </citation>
    <scope>NUCLEOTIDE SEQUENCE [LARGE SCALE GENOMIC DNA]</scope>
    <source>
        <strain evidence="7">ATCC 33096 / DSM 2489 / 6091</strain>
    </source>
</reference>
<sequence>MEEKIQLKWYEKRQGIKLKDKIKSEQRKKEFLEKQNLKKNNAPEKKQLSSKRIYSIQKSKFVKPLEDLFSAENIPEDAKKIIEDFDKVIESTHPLNSKQKLLLPRQIRSLSHFLTDERGERRLGYMNQTVLLSAYVHYYTWWNLVRLVRLFSNIDKNFFDVKDSSVFLDLGSGPLTVPLALFLSRPELRKKCITFYCLDISQQALAFGENIFLSVAARLKCEPWKIVRVKGELGSALKEKADFVTSANLFNELCDDFKNPPDFLAKKYTEQILSYLKFENENARYIIVEPGDPRSARLVSLMRDSFMRRGFFPVSPCTHFCQCPMDGKKGGKWCNYAFKTDNAPTELKKLSEKSELPKERAVLSFVAFQKSKAGQIDGCNCFSDERPEFISMRITSELIKLPGGRSGYYACSEKGLLLVVTTQQFFSGQKIRVLNPQKKLPIDSKSGACILEL</sequence>
<reference evidence="7" key="2">
    <citation type="submission" date="2011-04" db="EMBL/GenBank/DDBJ databases">
        <title>The complete genome of chromosome of Treponema succinifaciens DSM 2489.</title>
        <authorList>
            <person name="Lucas S."/>
            <person name="Copeland A."/>
            <person name="Lapidus A."/>
            <person name="Bruce D."/>
            <person name="Goodwin L."/>
            <person name="Pitluck S."/>
            <person name="Peters L."/>
            <person name="Kyrpides N."/>
            <person name="Mavromatis K."/>
            <person name="Ivanova N."/>
            <person name="Ovchinnikova G."/>
            <person name="Teshima H."/>
            <person name="Detter J.C."/>
            <person name="Tapia R."/>
            <person name="Han C."/>
            <person name="Land M."/>
            <person name="Hauser L."/>
            <person name="Markowitz V."/>
            <person name="Cheng J.-F."/>
            <person name="Hugenholtz P."/>
            <person name="Woyke T."/>
            <person name="Wu D."/>
            <person name="Gronow S."/>
            <person name="Wellnitz S."/>
            <person name="Brambilla E."/>
            <person name="Klenk H.-P."/>
            <person name="Eisen J.A."/>
        </authorList>
    </citation>
    <scope>NUCLEOTIDE SEQUENCE [LARGE SCALE GENOMIC DNA]</scope>
    <source>
        <strain evidence="7">ATCC 33096 / DSM 2489 / 6091</strain>
    </source>
</reference>
<keyword evidence="3" id="KW-0408">Iron</keyword>
<dbReference type="SUPFAM" id="SSF53335">
    <property type="entry name" value="S-adenosyl-L-methionine-dependent methyltransferases"/>
    <property type="match status" value="1"/>
</dbReference>
<evidence type="ECO:0000256" key="1">
    <source>
        <dbReference type="ARBA" id="ARBA00022723"/>
    </source>
</evidence>
<evidence type="ECO:0000256" key="3">
    <source>
        <dbReference type="ARBA" id="ARBA00023004"/>
    </source>
</evidence>
<evidence type="ECO:0000256" key="4">
    <source>
        <dbReference type="ARBA" id="ARBA00023014"/>
    </source>
</evidence>
<keyword evidence="5" id="KW-0175">Coiled coil</keyword>
<accession>F2NTM2</accession>
<dbReference type="STRING" id="869209.Tresu_2212"/>
<organism evidence="6 7">
    <name type="scientific">Treponema succinifaciens (strain ATCC 33096 / DSM 2489 / 6091)</name>
    <dbReference type="NCBI Taxonomy" id="869209"/>
    <lineage>
        <taxon>Bacteria</taxon>
        <taxon>Pseudomonadati</taxon>
        <taxon>Spirochaetota</taxon>
        <taxon>Spirochaetia</taxon>
        <taxon>Spirochaetales</taxon>
        <taxon>Treponemataceae</taxon>
        <taxon>Treponema</taxon>
    </lineage>
</organism>
<dbReference type="GO" id="GO:0006412">
    <property type="term" value="P:translation"/>
    <property type="evidence" value="ECO:0007669"/>
    <property type="project" value="InterPro"/>
</dbReference>
<dbReference type="EMBL" id="CP002631">
    <property type="protein sequence ID" value="AEB15081.1"/>
    <property type="molecule type" value="Genomic_DNA"/>
</dbReference>
<keyword evidence="7" id="KW-1185">Reference proteome</keyword>
<dbReference type="GO" id="GO:0008168">
    <property type="term" value="F:methyltransferase activity"/>
    <property type="evidence" value="ECO:0007669"/>
    <property type="project" value="InterPro"/>
</dbReference>
<dbReference type="GO" id="GO:0046872">
    <property type="term" value="F:metal ion binding"/>
    <property type="evidence" value="ECO:0007669"/>
    <property type="project" value="UniProtKB-KW"/>
</dbReference>
<keyword evidence="4" id="KW-0411">Iron-sulfur</keyword>
<proteinExistence type="predicted"/>
<dbReference type="InterPro" id="IPR015324">
    <property type="entry name" value="Ribosomal_Rsm22-like"/>
</dbReference>
<dbReference type="RefSeq" id="WP_013702333.1">
    <property type="nucleotide sequence ID" value="NC_015385.1"/>
</dbReference>
<dbReference type="GeneID" id="302999332"/>
<dbReference type="GO" id="GO:0051536">
    <property type="term" value="F:iron-sulfur cluster binding"/>
    <property type="evidence" value="ECO:0007669"/>
    <property type="project" value="UniProtKB-KW"/>
</dbReference>
<protein>
    <submittedName>
        <fullName evidence="6">Ribosomal small subunit Rsm22</fullName>
    </submittedName>
</protein>
<evidence type="ECO:0000256" key="5">
    <source>
        <dbReference type="SAM" id="Coils"/>
    </source>
</evidence>
<dbReference type="HOGENOM" id="CLU_029519_0_0_12"/>
<evidence type="ECO:0000313" key="7">
    <source>
        <dbReference type="Proteomes" id="UP000006852"/>
    </source>
</evidence>
<dbReference type="eggNOG" id="COG5459">
    <property type="taxonomic scope" value="Bacteria"/>
</dbReference>
<feature type="coiled-coil region" evidence="5">
    <location>
        <begin position="15"/>
        <end position="42"/>
    </location>
</feature>
<evidence type="ECO:0000313" key="6">
    <source>
        <dbReference type="EMBL" id="AEB15081.1"/>
    </source>
</evidence>
<dbReference type="KEGG" id="tsu:Tresu_2212"/>
<dbReference type="Pfam" id="PF09243">
    <property type="entry name" value="Rsm22"/>
    <property type="match status" value="1"/>
</dbReference>
<keyword evidence="2" id="KW-0809">Transit peptide</keyword>
<dbReference type="AlphaFoldDB" id="F2NTM2"/>
<keyword evidence="1" id="KW-0479">Metal-binding</keyword>
<dbReference type="Proteomes" id="UP000006852">
    <property type="component" value="Chromosome"/>
</dbReference>
<dbReference type="InterPro" id="IPR029063">
    <property type="entry name" value="SAM-dependent_MTases_sf"/>
</dbReference>
<dbReference type="OrthoDB" id="9799639at2"/>